<keyword evidence="1" id="KW-0223">Dioxygenase</keyword>
<comment type="caution">
    <text evidence="1">The sequence shown here is derived from an EMBL/GenBank/DDBJ whole genome shotgun (WGS) entry which is preliminary data.</text>
</comment>
<dbReference type="Gene3D" id="2.60.120.330">
    <property type="entry name" value="B-lactam Antibiotic, Isopenicillin N Synthase, Chain"/>
    <property type="match status" value="1"/>
</dbReference>
<reference evidence="2" key="2">
    <citation type="submission" date="2019-10" db="EMBL/GenBank/DDBJ databases">
        <title>A de novo genome assembly of a pear dwarfing rootstock.</title>
        <authorList>
            <person name="Wang F."/>
            <person name="Wang J."/>
            <person name="Li S."/>
            <person name="Zhang Y."/>
            <person name="Fang M."/>
            <person name="Ma L."/>
            <person name="Zhao Y."/>
            <person name="Jiang S."/>
        </authorList>
    </citation>
    <scope>NUCLEOTIDE SEQUENCE [LARGE SCALE GENOMIC DNA]</scope>
</reference>
<gene>
    <name evidence="1" type="ORF">D8674_028431</name>
</gene>
<keyword evidence="1" id="KW-0560">Oxidoreductase</keyword>
<dbReference type="Proteomes" id="UP000327157">
    <property type="component" value="Chromosome 6"/>
</dbReference>
<reference evidence="1 2" key="3">
    <citation type="submission" date="2019-11" db="EMBL/GenBank/DDBJ databases">
        <title>A de novo genome assembly of a pear dwarfing rootstock.</title>
        <authorList>
            <person name="Wang F."/>
            <person name="Wang J."/>
            <person name="Li S."/>
            <person name="Zhang Y."/>
            <person name="Fang M."/>
            <person name="Ma L."/>
            <person name="Zhao Y."/>
            <person name="Jiang S."/>
        </authorList>
    </citation>
    <scope>NUCLEOTIDE SEQUENCE [LARGE SCALE GENOMIC DNA]</scope>
    <source>
        <strain evidence="1">S2</strain>
        <tissue evidence="1">Leaf</tissue>
    </source>
</reference>
<protein>
    <submittedName>
        <fullName evidence="1">2-oxoglutarate-dependent dioxygenase AOP1</fullName>
    </submittedName>
</protein>
<dbReference type="OrthoDB" id="288590at2759"/>
<dbReference type="AlphaFoldDB" id="A0A5N5I9M3"/>
<accession>A0A5N5I9M3</accession>
<sequence>MAELHQVVTRMVFVNYNVEKYHDDHVQSIVSALRFMKYKEPEKTGTGQDNKWIGFDPLPSSFLFMACEGFLNDRISFCKHRVSLNRNEVRSSFGLFSYLEGDHPLKYKPLHMLDYVQFFLDNHRNVGVGYSVKEYRGI</sequence>
<dbReference type="SUPFAM" id="SSF51197">
    <property type="entry name" value="Clavaminate synthase-like"/>
    <property type="match status" value="1"/>
</dbReference>
<dbReference type="InterPro" id="IPR027443">
    <property type="entry name" value="IPNS-like_sf"/>
</dbReference>
<reference evidence="1 2" key="1">
    <citation type="submission" date="2019-09" db="EMBL/GenBank/DDBJ databases">
        <authorList>
            <person name="Ou C."/>
        </authorList>
    </citation>
    <scope>NUCLEOTIDE SEQUENCE [LARGE SCALE GENOMIC DNA]</scope>
    <source>
        <strain evidence="1">S2</strain>
        <tissue evidence="1">Leaf</tissue>
    </source>
</reference>
<dbReference type="EMBL" id="SMOL01000120">
    <property type="protein sequence ID" value="KAB2632184.1"/>
    <property type="molecule type" value="Genomic_DNA"/>
</dbReference>
<name>A0A5N5I9M3_9ROSA</name>
<organism evidence="1 2">
    <name type="scientific">Pyrus ussuriensis x Pyrus communis</name>
    <dbReference type="NCBI Taxonomy" id="2448454"/>
    <lineage>
        <taxon>Eukaryota</taxon>
        <taxon>Viridiplantae</taxon>
        <taxon>Streptophyta</taxon>
        <taxon>Embryophyta</taxon>
        <taxon>Tracheophyta</taxon>
        <taxon>Spermatophyta</taxon>
        <taxon>Magnoliopsida</taxon>
        <taxon>eudicotyledons</taxon>
        <taxon>Gunneridae</taxon>
        <taxon>Pentapetalae</taxon>
        <taxon>rosids</taxon>
        <taxon>fabids</taxon>
        <taxon>Rosales</taxon>
        <taxon>Rosaceae</taxon>
        <taxon>Amygdaloideae</taxon>
        <taxon>Maleae</taxon>
        <taxon>Pyrus</taxon>
    </lineage>
</organism>
<proteinExistence type="predicted"/>
<evidence type="ECO:0000313" key="1">
    <source>
        <dbReference type="EMBL" id="KAB2632184.1"/>
    </source>
</evidence>
<keyword evidence="2" id="KW-1185">Reference proteome</keyword>
<evidence type="ECO:0000313" key="2">
    <source>
        <dbReference type="Proteomes" id="UP000327157"/>
    </source>
</evidence>
<dbReference type="GO" id="GO:0051213">
    <property type="term" value="F:dioxygenase activity"/>
    <property type="evidence" value="ECO:0007669"/>
    <property type="project" value="UniProtKB-KW"/>
</dbReference>